<comment type="caution">
    <text evidence="1">The sequence shown here is derived from an EMBL/GenBank/DDBJ whole genome shotgun (WGS) entry which is preliminary data.</text>
</comment>
<evidence type="ECO:0000313" key="2">
    <source>
        <dbReference type="Proteomes" id="UP000536441"/>
    </source>
</evidence>
<name>A0A7Y6EFH7_9SPHN</name>
<reference evidence="1 2" key="1">
    <citation type="submission" date="2020-05" db="EMBL/GenBank/DDBJ databases">
        <title>Genome Sequencing of Type Strains.</title>
        <authorList>
            <person name="Lemaire J.F."/>
            <person name="Inderbitzin P."/>
            <person name="Gregorio O.A."/>
            <person name="Collins S.B."/>
            <person name="Wespe N."/>
            <person name="Knight-Connoni V."/>
        </authorList>
    </citation>
    <scope>NUCLEOTIDE SEQUENCE [LARGE SCALE GENOMIC DNA]</scope>
    <source>
        <strain evidence="1 2">DSM 100049</strain>
    </source>
</reference>
<gene>
    <name evidence="1" type="ORF">HP438_00140</name>
</gene>
<protein>
    <submittedName>
        <fullName evidence="1">Uncharacterized protein</fullName>
    </submittedName>
</protein>
<accession>A0A7Y6EFH7</accession>
<sequence length="154" mass="17330">MAKRLYREDKFELTASIERVEQSYYISQHRDIERPVSDEAMLEMTGQITVIDPAYRQHRDRSIEMTLLCARSFAKDEATPTGNKSVLFSLNLRKGACSLLAYLPSDAFWALPGMISSKAVTHIGVRFSKPYRGSADLVALHFTTCGQRAFASFG</sequence>
<proteinExistence type="predicted"/>
<evidence type="ECO:0000313" key="1">
    <source>
        <dbReference type="EMBL" id="NUU45396.1"/>
    </source>
</evidence>
<dbReference type="RefSeq" id="WP_017977233.1">
    <property type="nucleotide sequence ID" value="NZ_CBCRYR010000011.1"/>
</dbReference>
<dbReference type="EMBL" id="JABMCH010000026">
    <property type="protein sequence ID" value="NUU45396.1"/>
    <property type="molecule type" value="Genomic_DNA"/>
</dbReference>
<keyword evidence="2" id="KW-1185">Reference proteome</keyword>
<dbReference type="Proteomes" id="UP000536441">
    <property type="component" value="Unassembled WGS sequence"/>
</dbReference>
<dbReference type="AlphaFoldDB" id="A0A7Y6EFH7"/>
<organism evidence="1 2">
    <name type="scientific">Sphingomonas zeae</name>
    <dbReference type="NCBI Taxonomy" id="1646122"/>
    <lineage>
        <taxon>Bacteria</taxon>
        <taxon>Pseudomonadati</taxon>
        <taxon>Pseudomonadota</taxon>
        <taxon>Alphaproteobacteria</taxon>
        <taxon>Sphingomonadales</taxon>
        <taxon>Sphingomonadaceae</taxon>
        <taxon>Sphingomonas</taxon>
    </lineage>
</organism>